<dbReference type="OMA" id="NAHTWIF"/>
<evidence type="ECO:0000256" key="5">
    <source>
        <dbReference type="ARBA" id="ARBA00023136"/>
    </source>
</evidence>
<keyword evidence="5 8" id="KW-0472">Membrane</keyword>
<accession>A0A8W8NK94</accession>
<reference evidence="9" key="1">
    <citation type="submission" date="2022-08" db="UniProtKB">
        <authorList>
            <consortium name="EnsemblMetazoa"/>
        </authorList>
    </citation>
    <scope>IDENTIFICATION</scope>
    <source>
        <strain evidence="9">05x7-T-G4-1.051#20</strain>
    </source>
</reference>
<comment type="similarity">
    <text evidence="2">Belongs to the nurim family.</text>
</comment>
<evidence type="ECO:0000313" key="10">
    <source>
        <dbReference type="Proteomes" id="UP000005408"/>
    </source>
</evidence>
<evidence type="ECO:0000256" key="2">
    <source>
        <dbReference type="ARBA" id="ARBA00010631"/>
    </source>
</evidence>
<feature type="transmembrane region" description="Helical" evidence="8">
    <location>
        <begin position="47"/>
        <end position="64"/>
    </location>
</feature>
<feature type="transmembrane region" description="Helical" evidence="8">
    <location>
        <begin position="118"/>
        <end position="139"/>
    </location>
</feature>
<evidence type="ECO:0000256" key="4">
    <source>
        <dbReference type="ARBA" id="ARBA00022989"/>
    </source>
</evidence>
<dbReference type="EnsemblMetazoa" id="G6569.2">
    <property type="protein sequence ID" value="G6569.2:cds"/>
    <property type="gene ID" value="G6569"/>
</dbReference>
<evidence type="ECO:0000256" key="7">
    <source>
        <dbReference type="ARBA" id="ARBA00032957"/>
    </source>
</evidence>
<proteinExistence type="inferred from homology"/>
<evidence type="ECO:0000256" key="6">
    <source>
        <dbReference type="ARBA" id="ARBA00031700"/>
    </source>
</evidence>
<dbReference type="RefSeq" id="XP_011416698.2">
    <property type="nucleotide sequence ID" value="XM_011418396.4"/>
</dbReference>
<keyword evidence="3 8" id="KW-0812">Transmembrane</keyword>
<dbReference type="PANTHER" id="PTHR31040:SF1">
    <property type="entry name" value="NURIM"/>
    <property type="match status" value="1"/>
</dbReference>
<feature type="transmembrane region" description="Helical" evidence="8">
    <location>
        <begin position="85"/>
        <end position="106"/>
    </location>
</feature>
<evidence type="ECO:0000313" key="9">
    <source>
        <dbReference type="EnsemblMetazoa" id="G6569.1:cds"/>
    </source>
</evidence>
<keyword evidence="10" id="KW-1185">Reference proteome</keyword>
<comment type="subcellular location">
    <subcellularLocation>
        <location evidence="1">Nucleus inner membrane</location>
        <topology evidence="1">Multi-pass membrane protein</topology>
    </subcellularLocation>
</comment>
<feature type="transmembrane region" description="Helical" evidence="8">
    <location>
        <begin position="7"/>
        <end position="27"/>
    </location>
</feature>
<dbReference type="GO" id="GO:0005637">
    <property type="term" value="C:nuclear inner membrane"/>
    <property type="evidence" value="ECO:0007669"/>
    <property type="project" value="UniProtKB-SubCell"/>
</dbReference>
<evidence type="ECO:0000256" key="3">
    <source>
        <dbReference type="ARBA" id="ARBA00022692"/>
    </source>
</evidence>
<feature type="transmembrane region" description="Helical" evidence="8">
    <location>
        <begin position="170"/>
        <end position="189"/>
    </location>
</feature>
<organism evidence="9 10">
    <name type="scientific">Magallana gigas</name>
    <name type="common">Pacific oyster</name>
    <name type="synonym">Crassostrea gigas</name>
    <dbReference type="NCBI Taxonomy" id="29159"/>
    <lineage>
        <taxon>Eukaryota</taxon>
        <taxon>Metazoa</taxon>
        <taxon>Spiralia</taxon>
        <taxon>Lophotrochozoa</taxon>
        <taxon>Mollusca</taxon>
        <taxon>Bivalvia</taxon>
        <taxon>Autobranchia</taxon>
        <taxon>Pteriomorphia</taxon>
        <taxon>Ostreida</taxon>
        <taxon>Ostreoidea</taxon>
        <taxon>Ostreidae</taxon>
        <taxon>Magallana</taxon>
    </lineage>
</organism>
<evidence type="ECO:0000256" key="1">
    <source>
        <dbReference type="ARBA" id="ARBA00004473"/>
    </source>
</evidence>
<keyword evidence="4 8" id="KW-1133">Transmembrane helix</keyword>
<dbReference type="KEGG" id="crg:105320464"/>
<sequence>MGIITKVIQFVSVLTLTKCIVDLFKFLRWDGRYQLKLPFFAGQSRESVLQAIFYDLGLLLLFLCQHRLLGYLKNKSKVDITPIYGPIHIITSSLALMLMMTHWTPIPTVTVWFWDVSAYPLLVLFLQLVYMFAWAMVILENMVYILQTHGFQISQLFTLRRNVQSPASSGLWNLFPHPGLIFFTVILWVTPTLTLDRWLLATVLSWYIYVPRRVTREDYKYFCKCYSYVEYEEQQVSY</sequence>
<dbReference type="InterPro" id="IPR033580">
    <property type="entry name" value="Nurim-like"/>
</dbReference>
<dbReference type="GeneID" id="105320464"/>
<dbReference type="EnsemblMetazoa" id="G6569.1">
    <property type="protein sequence ID" value="G6569.1:cds"/>
    <property type="gene ID" value="G6569"/>
</dbReference>
<feature type="transmembrane region" description="Helical" evidence="8">
    <location>
        <begin position="195"/>
        <end position="210"/>
    </location>
</feature>
<dbReference type="PANTHER" id="PTHR31040">
    <property type="entry name" value="NURIM"/>
    <property type="match status" value="1"/>
</dbReference>
<dbReference type="AlphaFoldDB" id="A0A8W8NK94"/>
<name>A0A8W8NK94_MAGGI</name>
<evidence type="ECO:0000256" key="8">
    <source>
        <dbReference type="SAM" id="Phobius"/>
    </source>
</evidence>
<protein>
    <recommendedName>
        <fullName evidence="7">Nuclear envelope membrane protein</fullName>
    </recommendedName>
    <alternativeName>
        <fullName evidence="6">Nuclear rim protein</fullName>
    </alternativeName>
</protein>
<dbReference type="Proteomes" id="UP000005408">
    <property type="component" value="Unassembled WGS sequence"/>
</dbReference>